<evidence type="ECO:0000256" key="1">
    <source>
        <dbReference type="SAM" id="Coils"/>
    </source>
</evidence>
<protein>
    <recommendedName>
        <fullName evidence="3">F-box domain-containing protein</fullName>
    </recommendedName>
</protein>
<accession>A0AAN8AB45</accession>
<dbReference type="PANTHER" id="PTHR13252">
    <property type="entry name" value="F-BOX ONLY PROTEIN 28"/>
    <property type="match status" value="1"/>
</dbReference>
<organism evidence="4 5">
    <name type="scientific">Eleginops maclovinus</name>
    <name type="common">Patagonian blennie</name>
    <name type="synonym">Eleginus maclovinus</name>
    <dbReference type="NCBI Taxonomy" id="56733"/>
    <lineage>
        <taxon>Eukaryota</taxon>
        <taxon>Metazoa</taxon>
        <taxon>Chordata</taxon>
        <taxon>Craniata</taxon>
        <taxon>Vertebrata</taxon>
        <taxon>Euteleostomi</taxon>
        <taxon>Actinopterygii</taxon>
        <taxon>Neopterygii</taxon>
        <taxon>Teleostei</taxon>
        <taxon>Neoteleostei</taxon>
        <taxon>Acanthomorphata</taxon>
        <taxon>Eupercaria</taxon>
        <taxon>Perciformes</taxon>
        <taxon>Notothenioidei</taxon>
        <taxon>Eleginopidae</taxon>
        <taxon>Eleginops</taxon>
    </lineage>
</organism>
<reference evidence="4 5" key="1">
    <citation type="journal article" date="2023" name="Genes (Basel)">
        <title>Chromosome-Level Genome Assembly and Circadian Gene Repertoire of the Patagonia Blennie Eleginops maclovinus-The Closest Ancestral Proxy of Antarctic Cryonotothenioids.</title>
        <authorList>
            <person name="Cheng C.C."/>
            <person name="Rivera-Colon A.G."/>
            <person name="Minhas B.F."/>
            <person name="Wilson L."/>
            <person name="Rayamajhi N."/>
            <person name="Vargas-Chacoff L."/>
            <person name="Catchen J.M."/>
        </authorList>
    </citation>
    <scope>NUCLEOTIDE SEQUENCE [LARGE SCALE GENOMIC DNA]</scope>
    <source>
        <strain evidence="4">JMC-PN-2008</strain>
    </source>
</reference>
<dbReference type="CDD" id="cd22100">
    <property type="entry name" value="F-box_FBXO28"/>
    <property type="match status" value="1"/>
</dbReference>
<dbReference type="Proteomes" id="UP001346869">
    <property type="component" value="Unassembled WGS sequence"/>
</dbReference>
<proteinExistence type="predicted"/>
<sequence length="377" mass="41631">MAAVVERVDGCVGSFDSDSVSPRQCSPPPDQPHQNNPLLGLPIVAIETILHFMSYDEISLLRAVCKRMDTICQRVLNQGFLKVERYHSLCQRQVKAQLPRRESERRNHSLARHADILAAVETRLSLLNMTFMKYVDSNLCCFIPGKVIDEIYRVLRYVNSTRAPQRAHEVLQELRDISSMAMEYFDEKIVPILKKKLPGADLSGRLIGSTPVAGPSTSLTTMSLLAKNTPSRSEMTKVQQQVKVNGASMTVLRREMQEIRVKQLEQQKQLQDQEQKLQEQTQVIGEQNVRLAELEHKLRELMDSSAAAMGGPRPSAAATSTSSSAALSSTAAGTSASSSGAAASISTGQEGEGGASLKRSRKSSERPRQSKRLRSKK</sequence>
<feature type="compositionally biased region" description="Low complexity" evidence="2">
    <location>
        <begin position="315"/>
        <end position="348"/>
    </location>
</feature>
<feature type="region of interest" description="Disordered" evidence="2">
    <location>
        <begin position="14"/>
        <end position="36"/>
    </location>
</feature>
<dbReference type="EMBL" id="JAUZQC010000019">
    <property type="protein sequence ID" value="KAK5853498.1"/>
    <property type="molecule type" value="Genomic_DNA"/>
</dbReference>
<feature type="coiled-coil region" evidence="1">
    <location>
        <begin position="254"/>
        <end position="304"/>
    </location>
</feature>
<dbReference type="AlphaFoldDB" id="A0AAN8AB45"/>
<feature type="region of interest" description="Disordered" evidence="2">
    <location>
        <begin position="306"/>
        <end position="377"/>
    </location>
</feature>
<evidence type="ECO:0000313" key="5">
    <source>
        <dbReference type="Proteomes" id="UP001346869"/>
    </source>
</evidence>
<comment type="caution">
    <text evidence="4">The sequence shown here is derived from an EMBL/GenBank/DDBJ whole genome shotgun (WGS) entry which is preliminary data.</text>
</comment>
<gene>
    <name evidence="4" type="ORF">PBY51_014644</name>
</gene>
<dbReference type="PANTHER" id="PTHR13252:SF9">
    <property type="entry name" value="F-BOX ONLY PROTEIN 28"/>
    <property type="match status" value="1"/>
</dbReference>
<keyword evidence="1" id="KW-0175">Coiled coil</keyword>
<dbReference type="GO" id="GO:0000209">
    <property type="term" value="P:protein polyubiquitination"/>
    <property type="evidence" value="ECO:0007669"/>
    <property type="project" value="TreeGrafter"/>
</dbReference>
<evidence type="ECO:0000313" key="4">
    <source>
        <dbReference type="EMBL" id="KAK5853498.1"/>
    </source>
</evidence>
<evidence type="ECO:0000259" key="3">
    <source>
        <dbReference type="PROSITE" id="PS50181"/>
    </source>
</evidence>
<evidence type="ECO:0000256" key="2">
    <source>
        <dbReference type="SAM" id="MobiDB-lite"/>
    </source>
</evidence>
<keyword evidence="5" id="KW-1185">Reference proteome</keyword>
<dbReference type="InterPro" id="IPR039719">
    <property type="entry name" value="FBXO28"/>
</dbReference>
<reference evidence="4 5" key="2">
    <citation type="journal article" date="2023" name="Mol. Biol. Evol.">
        <title>Genomics of Secondarily Temperate Adaptation in the Only Non-Antarctic Icefish.</title>
        <authorList>
            <person name="Rivera-Colon A.G."/>
            <person name="Rayamajhi N."/>
            <person name="Minhas B.F."/>
            <person name="Madrigal G."/>
            <person name="Bilyk K.T."/>
            <person name="Yoon V."/>
            <person name="Hune M."/>
            <person name="Gregory S."/>
            <person name="Cheng C.H.C."/>
            <person name="Catchen J.M."/>
        </authorList>
    </citation>
    <scope>NUCLEOTIDE SEQUENCE [LARGE SCALE GENOMIC DNA]</scope>
    <source>
        <strain evidence="4">JMC-PN-2008</strain>
    </source>
</reference>
<name>A0AAN8AB45_ELEMC</name>
<dbReference type="PROSITE" id="PS50181">
    <property type="entry name" value="FBOX"/>
    <property type="match status" value="1"/>
</dbReference>
<dbReference type="InterPro" id="IPR001810">
    <property type="entry name" value="F-box_dom"/>
</dbReference>
<feature type="domain" description="F-box" evidence="3">
    <location>
        <begin position="35"/>
        <end position="83"/>
    </location>
</feature>